<evidence type="ECO:0000256" key="2">
    <source>
        <dbReference type="ARBA" id="ARBA00008016"/>
    </source>
</evidence>
<keyword evidence="9 10" id="KW-0234">DNA repair</keyword>
<gene>
    <name evidence="9" type="primary">recF</name>
    <name evidence="12" type="ORF">A2V47_02115</name>
</gene>
<dbReference type="EMBL" id="MEYH01000030">
    <property type="protein sequence ID" value="OGD16577.1"/>
    <property type="molecule type" value="Genomic_DNA"/>
</dbReference>
<comment type="function">
    <text evidence="9 10">The RecF protein is involved in DNA metabolism; it is required for DNA replication and normal SOS inducibility. RecF binds preferentially to single-stranded, linear DNA. It also seems to bind ATP.</text>
</comment>
<name>A0A1F5AFC4_9BACT</name>
<dbReference type="PANTHER" id="PTHR32182">
    <property type="entry name" value="DNA REPLICATION AND REPAIR PROTEIN RECF"/>
    <property type="match status" value="1"/>
</dbReference>
<evidence type="ECO:0000256" key="3">
    <source>
        <dbReference type="ARBA" id="ARBA00020170"/>
    </source>
</evidence>
<evidence type="ECO:0000256" key="9">
    <source>
        <dbReference type="HAMAP-Rule" id="MF_00365"/>
    </source>
</evidence>
<dbReference type="AlphaFoldDB" id="A0A1F5AFC4"/>
<evidence type="ECO:0000256" key="5">
    <source>
        <dbReference type="ARBA" id="ARBA00022705"/>
    </source>
</evidence>
<dbReference type="InterPro" id="IPR003395">
    <property type="entry name" value="RecF/RecN/SMC_N"/>
</dbReference>
<proteinExistence type="inferred from homology"/>
<dbReference type="Gene3D" id="1.20.1050.90">
    <property type="entry name" value="RecF/RecN/SMC, N-terminal domain"/>
    <property type="match status" value="1"/>
</dbReference>
<evidence type="ECO:0000313" key="12">
    <source>
        <dbReference type="EMBL" id="OGD16577.1"/>
    </source>
</evidence>
<evidence type="ECO:0000313" key="13">
    <source>
        <dbReference type="Proteomes" id="UP000177701"/>
    </source>
</evidence>
<dbReference type="GO" id="GO:0000731">
    <property type="term" value="P:DNA synthesis involved in DNA repair"/>
    <property type="evidence" value="ECO:0007669"/>
    <property type="project" value="TreeGrafter"/>
</dbReference>
<dbReference type="InterPro" id="IPR042174">
    <property type="entry name" value="RecF_2"/>
</dbReference>
<keyword evidence="7 9" id="KW-0067">ATP-binding</keyword>
<sequence>MYFKKVRLKNYRNFEKLSLELDSNLNIFIGNNAQGKTNLLEGLNLIIKGSSYRTKEEKEAIKWGNEGAYLFGEINKDNENIQIALSLALEKKLEDFYKNKLIKTIKINQNIQKKAALNKEFKGVVFCPEHLQIIKGAPALRRKFLDEQISQIYPLYYKYLSEYYRILGHRNNILKKEINQKKIKEKLLVWDPRLIERGSFLILTRIKFIKKINRLAHKFHQKITKEKENIELTYQSNILKDQEENIFLINKEFKDRLEEHREKEVEQRATLFGPHRDDFSVYINGFNAASYGSQGQQRTVVLSLKLSELELIKEKEGVYPIFFLDDVMSELDEDRRHFLLGLITEKKVQTFITSINLDYFNSNIKEKGRIFKIEEGKIINL</sequence>
<dbReference type="HAMAP" id="MF_00365">
    <property type="entry name" value="RecF"/>
    <property type="match status" value="1"/>
</dbReference>
<comment type="similarity">
    <text evidence="2 9 10">Belongs to the RecF family.</text>
</comment>
<keyword evidence="9 10" id="KW-0227">DNA damage</keyword>
<accession>A0A1F5AFC4</accession>
<protein>
    <recommendedName>
        <fullName evidence="3 9">DNA replication and repair protein RecF</fullName>
    </recommendedName>
</protein>
<dbReference type="STRING" id="1797291.A2V47_02115"/>
<evidence type="ECO:0000256" key="1">
    <source>
        <dbReference type="ARBA" id="ARBA00004496"/>
    </source>
</evidence>
<keyword evidence="4 9" id="KW-0963">Cytoplasm</keyword>
<feature type="domain" description="RecF/RecN/SMC N-terminal" evidence="11">
    <location>
        <begin position="3"/>
        <end position="372"/>
    </location>
</feature>
<dbReference type="Proteomes" id="UP000177701">
    <property type="component" value="Unassembled WGS sequence"/>
</dbReference>
<evidence type="ECO:0000259" key="11">
    <source>
        <dbReference type="Pfam" id="PF02463"/>
    </source>
</evidence>
<feature type="binding site" evidence="9">
    <location>
        <begin position="30"/>
        <end position="37"/>
    </location>
    <ligand>
        <name>ATP</name>
        <dbReference type="ChEBI" id="CHEBI:30616"/>
    </ligand>
</feature>
<comment type="caution">
    <text evidence="12">The sequence shown here is derived from an EMBL/GenBank/DDBJ whole genome shotgun (WGS) entry which is preliminary data.</text>
</comment>
<keyword evidence="5 9" id="KW-0235">DNA replication</keyword>
<dbReference type="GO" id="GO:0005737">
    <property type="term" value="C:cytoplasm"/>
    <property type="evidence" value="ECO:0007669"/>
    <property type="project" value="UniProtKB-SubCell"/>
</dbReference>
<dbReference type="SUPFAM" id="SSF52540">
    <property type="entry name" value="P-loop containing nucleoside triphosphate hydrolases"/>
    <property type="match status" value="1"/>
</dbReference>
<evidence type="ECO:0000256" key="7">
    <source>
        <dbReference type="ARBA" id="ARBA00022840"/>
    </source>
</evidence>
<dbReference type="PROSITE" id="PS00617">
    <property type="entry name" value="RECF_1"/>
    <property type="match status" value="1"/>
</dbReference>
<dbReference type="Pfam" id="PF02463">
    <property type="entry name" value="SMC_N"/>
    <property type="match status" value="1"/>
</dbReference>
<dbReference type="GO" id="GO:0006302">
    <property type="term" value="P:double-strand break repair"/>
    <property type="evidence" value="ECO:0007669"/>
    <property type="project" value="TreeGrafter"/>
</dbReference>
<dbReference type="InterPro" id="IPR001238">
    <property type="entry name" value="DNA-binding_RecF"/>
</dbReference>
<dbReference type="NCBIfam" id="TIGR00611">
    <property type="entry name" value="recf"/>
    <property type="match status" value="1"/>
</dbReference>
<organism evidence="12 13">
    <name type="scientific">Candidatus Sediminicultor quintus</name>
    <dbReference type="NCBI Taxonomy" id="1797291"/>
    <lineage>
        <taxon>Bacteria</taxon>
        <taxon>Pseudomonadati</taxon>
        <taxon>Atribacterota</taxon>
        <taxon>Candidatus Phoenicimicrobiia</taxon>
        <taxon>Candidatus Pheonicimicrobiales</taxon>
        <taxon>Candidatus Phoenicimicrobiaceae</taxon>
        <taxon>Candidatus Sediminicultor</taxon>
    </lineage>
</organism>
<dbReference type="PROSITE" id="PS00618">
    <property type="entry name" value="RECF_2"/>
    <property type="match status" value="1"/>
</dbReference>
<dbReference type="PANTHER" id="PTHR32182:SF0">
    <property type="entry name" value="DNA REPLICATION AND REPAIR PROTEIN RECF"/>
    <property type="match status" value="1"/>
</dbReference>
<evidence type="ECO:0000256" key="10">
    <source>
        <dbReference type="RuleBase" id="RU000578"/>
    </source>
</evidence>
<dbReference type="InterPro" id="IPR018078">
    <property type="entry name" value="DNA-binding_RecF_CS"/>
</dbReference>
<dbReference type="GO" id="GO:0003697">
    <property type="term" value="F:single-stranded DNA binding"/>
    <property type="evidence" value="ECO:0007669"/>
    <property type="project" value="UniProtKB-UniRule"/>
</dbReference>
<dbReference type="GO" id="GO:0006260">
    <property type="term" value="P:DNA replication"/>
    <property type="evidence" value="ECO:0007669"/>
    <property type="project" value="UniProtKB-UniRule"/>
</dbReference>
<dbReference type="GO" id="GO:0005524">
    <property type="term" value="F:ATP binding"/>
    <property type="evidence" value="ECO:0007669"/>
    <property type="project" value="UniProtKB-UniRule"/>
</dbReference>
<evidence type="ECO:0000256" key="4">
    <source>
        <dbReference type="ARBA" id="ARBA00022490"/>
    </source>
</evidence>
<evidence type="ECO:0000256" key="8">
    <source>
        <dbReference type="ARBA" id="ARBA00023125"/>
    </source>
</evidence>
<keyword evidence="6 9" id="KW-0547">Nucleotide-binding</keyword>
<dbReference type="Gene3D" id="3.40.50.300">
    <property type="entry name" value="P-loop containing nucleotide triphosphate hydrolases"/>
    <property type="match status" value="1"/>
</dbReference>
<comment type="subcellular location">
    <subcellularLocation>
        <location evidence="1 9 10">Cytoplasm</location>
    </subcellularLocation>
</comment>
<keyword evidence="9 10" id="KW-0742">SOS response</keyword>
<dbReference type="InterPro" id="IPR027417">
    <property type="entry name" value="P-loop_NTPase"/>
</dbReference>
<dbReference type="GO" id="GO:0009432">
    <property type="term" value="P:SOS response"/>
    <property type="evidence" value="ECO:0007669"/>
    <property type="project" value="UniProtKB-UniRule"/>
</dbReference>
<keyword evidence="8 9" id="KW-0238">DNA-binding</keyword>
<reference evidence="12 13" key="1">
    <citation type="journal article" date="2016" name="Nat. Commun.">
        <title>Thousands of microbial genomes shed light on interconnected biogeochemical processes in an aquifer system.</title>
        <authorList>
            <person name="Anantharaman K."/>
            <person name="Brown C.T."/>
            <person name="Hug L.A."/>
            <person name="Sharon I."/>
            <person name="Castelle C.J."/>
            <person name="Probst A.J."/>
            <person name="Thomas B.C."/>
            <person name="Singh A."/>
            <person name="Wilkins M.J."/>
            <person name="Karaoz U."/>
            <person name="Brodie E.L."/>
            <person name="Williams K.H."/>
            <person name="Hubbard S.S."/>
            <person name="Banfield J.F."/>
        </authorList>
    </citation>
    <scope>NUCLEOTIDE SEQUENCE [LARGE SCALE GENOMIC DNA]</scope>
</reference>
<evidence type="ECO:0000256" key="6">
    <source>
        <dbReference type="ARBA" id="ARBA00022741"/>
    </source>
</evidence>